<reference evidence="2 3" key="1">
    <citation type="submission" date="2019-05" db="EMBL/GenBank/DDBJ databases">
        <title>Genomic analysis of Lentibacillus sp. NKC220-2.</title>
        <authorList>
            <person name="Oh Y.J."/>
        </authorList>
    </citation>
    <scope>NUCLEOTIDE SEQUENCE [LARGE SCALE GENOMIC DNA]</scope>
    <source>
        <strain evidence="2 3">NKC220-2</strain>
    </source>
</reference>
<name>A0A5S3QKI7_9BACI</name>
<comment type="caution">
    <text evidence="2">The sequence shown here is derived from an EMBL/GenBank/DDBJ whole genome shotgun (WGS) entry which is preliminary data.</text>
</comment>
<dbReference type="NCBIfam" id="TIGR00149">
    <property type="entry name" value="TIGR00149_YjbQ"/>
    <property type="match status" value="1"/>
</dbReference>
<dbReference type="Proteomes" id="UP000306980">
    <property type="component" value="Unassembled WGS sequence"/>
</dbReference>
<comment type="similarity">
    <text evidence="1">Belongs to the UPF0047 family.</text>
</comment>
<dbReference type="PANTHER" id="PTHR30615:SF8">
    <property type="entry name" value="UPF0047 PROTEIN C4A8.02C"/>
    <property type="match status" value="1"/>
</dbReference>
<dbReference type="PIRSF" id="PIRSF004681">
    <property type="entry name" value="UCP004681"/>
    <property type="match status" value="1"/>
</dbReference>
<dbReference type="RefSeq" id="WP_138603353.1">
    <property type="nucleotide sequence ID" value="NZ_VCIA01000001.1"/>
</dbReference>
<evidence type="ECO:0000313" key="3">
    <source>
        <dbReference type="Proteomes" id="UP000306980"/>
    </source>
</evidence>
<dbReference type="PROSITE" id="PS01314">
    <property type="entry name" value="UPF0047"/>
    <property type="match status" value="1"/>
</dbReference>
<gene>
    <name evidence="2" type="ORF">FFL34_10210</name>
</gene>
<evidence type="ECO:0000313" key="2">
    <source>
        <dbReference type="EMBL" id="TMN22444.1"/>
    </source>
</evidence>
<proteinExistence type="inferred from homology"/>
<dbReference type="Gene3D" id="2.60.120.460">
    <property type="entry name" value="YjbQ-like"/>
    <property type="match status" value="1"/>
</dbReference>
<dbReference type="InterPro" id="IPR035917">
    <property type="entry name" value="YjbQ-like_sf"/>
</dbReference>
<dbReference type="AlphaFoldDB" id="A0A5S3QKI7"/>
<accession>A0A5S3QKI7</accession>
<dbReference type="Pfam" id="PF01894">
    <property type="entry name" value="YjbQ"/>
    <property type="match status" value="1"/>
</dbReference>
<sequence>MGKLVHTFTIPTHEKQAFINLDHYLDEILAETGVQDGVMIVYCPHTTGAITINENADPDVKTDLKRGLDETFPNKPAYIHMEGNSDGHMKSSVIGASETLIIADGRLVLGTWQSVYFCEFDGPRTRTVHVKILEG</sequence>
<dbReference type="SUPFAM" id="SSF111038">
    <property type="entry name" value="YjbQ-like"/>
    <property type="match status" value="1"/>
</dbReference>
<organism evidence="2 3">
    <name type="scientific">Lentibacillus cibarius</name>
    <dbReference type="NCBI Taxonomy" id="2583219"/>
    <lineage>
        <taxon>Bacteria</taxon>
        <taxon>Bacillati</taxon>
        <taxon>Bacillota</taxon>
        <taxon>Bacilli</taxon>
        <taxon>Bacillales</taxon>
        <taxon>Bacillaceae</taxon>
        <taxon>Lentibacillus</taxon>
    </lineage>
</organism>
<evidence type="ECO:0000256" key="1">
    <source>
        <dbReference type="ARBA" id="ARBA00005534"/>
    </source>
</evidence>
<dbReference type="OrthoDB" id="9801725at2"/>
<dbReference type="InterPro" id="IPR001602">
    <property type="entry name" value="UPF0047_YjbQ-like"/>
</dbReference>
<dbReference type="PANTHER" id="PTHR30615">
    <property type="entry name" value="UNCHARACTERIZED PROTEIN YJBQ-RELATED"/>
    <property type="match status" value="1"/>
</dbReference>
<dbReference type="EMBL" id="VCIA01000001">
    <property type="protein sequence ID" value="TMN22444.1"/>
    <property type="molecule type" value="Genomic_DNA"/>
</dbReference>
<protein>
    <submittedName>
        <fullName evidence="2">YjbQ family protein</fullName>
    </submittedName>
</protein>